<dbReference type="GO" id="GO:0008330">
    <property type="term" value="F:protein tyrosine/threonine phosphatase activity"/>
    <property type="evidence" value="ECO:0007669"/>
    <property type="project" value="TreeGrafter"/>
</dbReference>
<dbReference type="PROSITE" id="PS00383">
    <property type="entry name" value="TYR_PHOSPHATASE_1"/>
    <property type="match status" value="1"/>
</dbReference>
<dbReference type="PROSITE" id="PS50054">
    <property type="entry name" value="TYR_PHOSPHATASE_DUAL"/>
    <property type="match status" value="1"/>
</dbReference>
<evidence type="ECO:0000259" key="5">
    <source>
        <dbReference type="PROSITE" id="PS50054"/>
    </source>
</evidence>
<dbReference type="EMBL" id="MPUH01000181">
    <property type="protein sequence ID" value="OMJ87267.1"/>
    <property type="molecule type" value="Genomic_DNA"/>
</dbReference>
<proteinExistence type="inferred from homology"/>
<dbReference type="PANTHER" id="PTHR10159">
    <property type="entry name" value="DUAL SPECIFICITY PROTEIN PHOSPHATASE"/>
    <property type="match status" value="1"/>
</dbReference>
<evidence type="ECO:0000313" key="8">
    <source>
        <dbReference type="Proteomes" id="UP000187209"/>
    </source>
</evidence>
<keyword evidence="4" id="KW-0904">Protein phosphatase</keyword>
<dbReference type="SMART" id="SM00195">
    <property type="entry name" value="DSPc"/>
    <property type="match status" value="1"/>
</dbReference>
<dbReference type="PRINTS" id="PR01908">
    <property type="entry name" value="ADSPHPHTASE"/>
</dbReference>
<dbReference type="Pfam" id="PF00782">
    <property type="entry name" value="DSPc"/>
    <property type="match status" value="1"/>
</dbReference>
<dbReference type="InterPro" id="IPR000387">
    <property type="entry name" value="Tyr_Pase_dom"/>
</dbReference>
<dbReference type="InterPro" id="IPR036873">
    <property type="entry name" value="Rhodanese-like_dom_sf"/>
</dbReference>
<dbReference type="SMART" id="SM00404">
    <property type="entry name" value="PTPc_motif"/>
    <property type="match status" value="1"/>
</dbReference>
<dbReference type="Proteomes" id="UP000187209">
    <property type="component" value="Unassembled WGS sequence"/>
</dbReference>
<dbReference type="AlphaFoldDB" id="A0A1R2CE24"/>
<evidence type="ECO:0000259" key="6">
    <source>
        <dbReference type="PROSITE" id="PS50056"/>
    </source>
</evidence>
<dbReference type="GO" id="GO:0017017">
    <property type="term" value="F:MAP kinase tyrosine/serine/threonine phosphatase activity"/>
    <property type="evidence" value="ECO:0007669"/>
    <property type="project" value="TreeGrafter"/>
</dbReference>
<evidence type="ECO:0000256" key="1">
    <source>
        <dbReference type="ARBA" id="ARBA00008601"/>
    </source>
</evidence>
<evidence type="ECO:0000313" key="7">
    <source>
        <dbReference type="EMBL" id="OMJ87267.1"/>
    </source>
</evidence>
<dbReference type="SUPFAM" id="SSF52799">
    <property type="entry name" value="(Phosphotyrosine protein) phosphatases II"/>
    <property type="match status" value="1"/>
</dbReference>
<reference evidence="7 8" key="1">
    <citation type="submission" date="2016-11" db="EMBL/GenBank/DDBJ databases">
        <title>The macronuclear genome of Stentor coeruleus: a giant cell with tiny introns.</title>
        <authorList>
            <person name="Slabodnick M."/>
            <person name="Ruby J.G."/>
            <person name="Reiff S.B."/>
            <person name="Swart E.C."/>
            <person name="Gosai S."/>
            <person name="Prabakaran S."/>
            <person name="Witkowska E."/>
            <person name="Larue G.E."/>
            <person name="Fisher S."/>
            <person name="Freeman R.M."/>
            <person name="Gunawardena J."/>
            <person name="Chu W."/>
            <person name="Stover N.A."/>
            <person name="Gregory B.D."/>
            <person name="Nowacki M."/>
            <person name="Derisi J."/>
            <person name="Roy S.W."/>
            <person name="Marshall W.F."/>
            <person name="Sood P."/>
        </authorList>
    </citation>
    <scope>NUCLEOTIDE SEQUENCE [LARGE SCALE GENOMIC DNA]</scope>
    <source>
        <strain evidence="7">WM001</strain>
    </source>
</reference>
<comment type="caution">
    <text evidence="7">The sequence shown here is derived from an EMBL/GenBank/DDBJ whole genome shotgun (WGS) entry which is preliminary data.</text>
</comment>
<sequence>MDPFDCFNDSHLLHYQYIFNIFQHYHGRVKHFDIRSPEEYRLIHLPLSVLIPFEILVPKVTLSDISKITDTTKLRRQCIVISFSLSYLPQAEILRKILLRNKCKEIHMLRDVEEFMLNYPFLIDGPRVKEYPNEIIPNFLYLGSEEQAHNPHIIQNLKITHIVNATKNGANKFSNLKYCKVTVVDQEDEKICRFFQKAYDFIESAMHENQLGANNVVMVHCALGVSRSATIVVMFLMRTFGLSLENAMKFLKKQRNKVEPNPGFLKQLEDFYENKFKFNKTYTGNQLKKLE</sequence>
<evidence type="ECO:0000256" key="4">
    <source>
        <dbReference type="ARBA" id="ARBA00022912"/>
    </source>
</evidence>
<name>A0A1R2CE24_9CILI</name>
<dbReference type="CDD" id="cd14498">
    <property type="entry name" value="DSP"/>
    <property type="match status" value="1"/>
</dbReference>
<evidence type="ECO:0000256" key="3">
    <source>
        <dbReference type="ARBA" id="ARBA00022801"/>
    </source>
</evidence>
<dbReference type="InterPro" id="IPR029021">
    <property type="entry name" value="Prot-tyrosine_phosphatase-like"/>
</dbReference>
<dbReference type="PROSITE" id="PS50056">
    <property type="entry name" value="TYR_PHOSPHATASE_2"/>
    <property type="match status" value="1"/>
</dbReference>
<feature type="domain" description="Tyrosine specific protein phosphatases" evidence="6">
    <location>
        <begin position="196"/>
        <end position="255"/>
    </location>
</feature>
<dbReference type="InterPro" id="IPR016130">
    <property type="entry name" value="Tyr_Pase_AS"/>
</dbReference>
<dbReference type="GO" id="GO:0043409">
    <property type="term" value="P:negative regulation of MAPK cascade"/>
    <property type="evidence" value="ECO:0007669"/>
    <property type="project" value="TreeGrafter"/>
</dbReference>
<keyword evidence="8" id="KW-1185">Reference proteome</keyword>
<dbReference type="InterPro" id="IPR003595">
    <property type="entry name" value="Tyr_Pase_cat"/>
</dbReference>
<dbReference type="OrthoDB" id="10252009at2759"/>
<gene>
    <name evidence="7" type="ORF">SteCoe_11035</name>
</gene>
<dbReference type="SUPFAM" id="SSF52821">
    <property type="entry name" value="Rhodanese/Cell cycle control phosphatase"/>
    <property type="match status" value="1"/>
</dbReference>
<feature type="domain" description="Tyrosine-protein phosphatase" evidence="5">
    <location>
        <begin position="131"/>
        <end position="277"/>
    </location>
</feature>
<dbReference type="InterPro" id="IPR000340">
    <property type="entry name" value="Dual-sp_phosphatase_cat-dom"/>
</dbReference>
<protein>
    <recommendedName>
        <fullName evidence="2">protein-tyrosine-phosphatase</fullName>
        <ecNumber evidence="2">3.1.3.48</ecNumber>
    </recommendedName>
</protein>
<accession>A0A1R2CE24</accession>
<dbReference type="InterPro" id="IPR020422">
    <property type="entry name" value="TYR_PHOSPHATASE_DUAL_dom"/>
</dbReference>
<dbReference type="GO" id="GO:0005737">
    <property type="term" value="C:cytoplasm"/>
    <property type="evidence" value="ECO:0007669"/>
    <property type="project" value="TreeGrafter"/>
</dbReference>
<comment type="similarity">
    <text evidence="1">Belongs to the protein-tyrosine phosphatase family. Non-receptor class dual specificity subfamily.</text>
</comment>
<dbReference type="PANTHER" id="PTHR10159:SF511">
    <property type="entry name" value="DUAL SPECIFICITY PROTEIN PHOSPHATASE 1"/>
    <property type="match status" value="1"/>
</dbReference>
<keyword evidence="3" id="KW-0378">Hydrolase</keyword>
<evidence type="ECO:0000256" key="2">
    <source>
        <dbReference type="ARBA" id="ARBA00013064"/>
    </source>
</evidence>
<dbReference type="GO" id="GO:0033550">
    <property type="term" value="F:MAP kinase tyrosine phosphatase activity"/>
    <property type="evidence" value="ECO:0007669"/>
    <property type="project" value="TreeGrafter"/>
</dbReference>
<dbReference type="EC" id="3.1.3.48" evidence="2"/>
<organism evidence="7 8">
    <name type="scientific">Stentor coeruleus</name>
    <dbReference type="NCBI Taxonomy" id="5963"/>
    <lineage>
        <taxon>Eukaryota</taxon>
        <taxon>Sar</taxon>
        <taxon>Alveolata</taxon>
        <taxon>Ciliophora</taxon>
        <taxon>Postciliodesmatophora</taxon>
        <taxon>Heterotrichea</taxon>
        <taxon>Heterotrichida</taxon>
        <taxon>Stentoridae</taxon>
        <taxon>Stentor</taxon>
    </lineage>
</organism>
<dbReference type="Gene3D" id="3.90.190.10">
    <property type="entry name" value="Protein tyrosine phosphatase superfamily"/>
    <property type="match status" value="1"/>
</dbReference>